<accession>A0A8X6VVL7</accession>
<dbReference type="Proteomes" id="UP000887159">
    <property type="component" value="Unassembled WGS sequence"/>
</dbReference>
<organism evidence="1 2">
    <name type="scientific">Trichonephila clavipes</name>
    <name type="common">Golden silk orbweaver</name>
    <name type="synonym">Nephila clavipes</name>
    <dbReference type="NCBI Taxonomy" id="2585209"/>
    <lineage>
        <taxon>Eukaryota</taxon>
        <taxon>Metazoa</taxon>
        <taxon>Ecdysozoa</taxon>
        <taxon>Arthropoda</taxon>
        <taxon>Chelicerata</taxon>
        <taxon>Arachnida</taxon>
        <taxon>Araneae</taxon>
        <taxon>Araneomorphae</taxon>
        <taxon>Entelegynae</taxon>
        <taxon>Araneoidea</taxon>
        <taxon>Nephilidae</taxon>
        <taxon>Trichonephila</taxon>
    </lineage>
</organism>
<dbReference type="AlphaFoldDB" id="A0A8X6VVL7"/>
<evidence type="ECO:0000313" key="2">
    <source>
        <dbReference type="Proteomes" id="UP000887159"/>
    </source>
</evidence>
<evidence type="ECO:0000313" key="1">
    <source>
        <dbReference type="EMBL" id="GFY23255.1"/>
    </source>
</evidence>
<name>A0A8X6VVL7_TRICX</name>
<dbReference type="EMBL" id="BMAU01021363">
    <property type="protein sequence ID" value="GFY23255.1"/>
    <property type="molecule type" value="Genomic_DNA"/>
</dbReference>
<gene>
    <name evidence="1" type="ORF">TNCV_3939511</name>
</gene>
<sequence length="107" mass="12565">MKEKPFVGTFKNTDKAAQNCTLEELKSDTSHLELRSRDMKDTLDLEPDSPKLLHLVNVRTLNLARFYEFPSCYTAGPRWLQDSNPRLDRKNASHDLDHLDLRIYRFD</sequence>
<proteinExistence type="predicted"/>
<comment type="caution">
    <text evidence="1">The sequence shown here is derived from an EMBL/GenBank/DDBJ whole genome shotgun (WGS) entry which is preliminary data.</text>
</comment>
<keyword evidence="2" id="KW-1185">Reference proteome</keyword>
<reference evidence="1" key="1">
    <citation type="submission" date="2020-08" db="EMBL/GenBank/DDBJ databases">
        <title>Multicomponent nature underlies the extraordinary mechanical properties of spider dragline silk.</title>
        <authorList>
            <person name="Kono N."/>
            <person name="Nakamura H."/>
            <person name="Mori M."/>
            <person name="Yoshida Y."/>
            <person name="Ohtoshi R."/>
            <person name="Malay A.D."/>
            <person name="Moran D.A.P."/>
            <person name="Tomita M."/>
            <person name="Numata K."/>
            <person name="Arakawa K."/>
        </authorList>
    </citation>
    <scope>NUCLEOTIDE SEQUENCE</scope>
</reference>
<protein>
    <submittedName>
        <fullName evidence="1">Uncharacterized protein</fullName>
    </submittedName>
</protein>